<evidence type="ECO:0000256" key="5">
    <source>
        <dbReference type="ARBA" id="ARBA00039147"/>
    </source>
</evidence>
<sequence length="395" mass="43960">MKAKKFLGGINEYSVRLHKMRKEGQYMSYYSVNLPRYTIGEGCYREIPEKARFLGKTAVVIGGKTAMSKAKEKLLEGVKDSDVQILDFIWYGGDSTYENGNALMEQDVVKQADMIFAVGGGRACDTGKYLANELDKPLFCFPTVASNCAAVTAISVIYHPDGSFREYYYPKAADHTFIESSIIADSPGQLLWAGIGDALSKECEAVFASREDELSHTPMMGVQLSRICTAPLIDYGKKALEDLRKKRVSYELEQVTLDIIISTGLVSNMVSSAPDYYYNSSLAHCVYYGSTVTEGGHRHLHGEVVALGVLCLLTFAKEFEERDKIAKFNLSMGLPVCFDDIEVCENEFYAMADKALTTTEWEFRPKKSGVTKASFIQCMKETNIYGRALKECLTS</sequence>
<feature type="binding site" evidence="9">
    <location>
        <begin position="143"/>
        <end position="146"/>
    </location>
    <ligand>
        <name>NAD(+)</name>
        <dbReference type="ChEBI" id="CHEBI:57540"/>
    </ligand>
</feature>
<dbReference type="InterPro" id="IPR016205">
    <property type="entry name" value="Glycerol_DH"/>
</dbReference>
<feature type="binding site" evidence="8">
    <location>
        <position position="284"/>
    </location>
    <ligand>
        <name>glycerol</name>
        <dbReference type="ChEBI" id="CHEBI:17754"/>
    </ligand>
</feature>
<evidence type="ECO:0000256" key="4">
    <source>
        <dbReference type="ARBA" id="ARBA00037918"/>
    </source>
</evidence>
<feature type="domain" description="Alcohol dehydrogenase iron-type/glycerol dehydrogenase GldA" evidence="10">
    <location>
        <begin position="36"/>
        <end position="162"/>
    </location>
</feature>
<dbReference type="GO" id="GO:0046872">
    <property type="term" value="F:metal ion binding"/>
    <property type="evidence" value="ECO:0007669"/>
    <property type="project" value="UniProtKB-KW"/>
</dbReference>
<evidence type="ECO:0000256" key="7">
    <source>
        <dbReference type="ARBA" id="ARBA00049006"/>
    </source>
</evidence>
<dbReference type="Gene3D" id="3.40.50.1970">
    <property type="match status" value="1"/>
</dbReference>
<evidence type="ECO:0000256" key="9">
    <source>
        <dbReference type="PIRSR" id="PIRSR000112-3"/>
    </source>
</evidence>
<feature type="binding site" evidence="9">
    <location>
        <begin position="121"/>
        <end position="125"/>
    </location>
    <ligand>
        <name>NAD(+)</name>
        <dbReference type="ChEBI" id="CHEBI:57540"/>
    </ligand>
</feature>
<proteinExistence type="predicted"/>
<evidence type="ECO:0000313" key="11">
    <source>
        <dbReference type="EMBL" id="VYT27034.1"/>
    </source>
</evidence>
<accession>A0A6N2V9C2</accession>
<evidence type="ECO:0000256" key="1">
    <source>
        <dbReference type="ARBA" id="ARBA00022723"/>
    </source>
</evidence>
<dbReference type="EMBL" id="CACRSQ010000007">
    <property type="protein sequence ID" value="VYT27034.1"/>
    <property type="molecule type" value="Genomic_DNA"/>
</dbReference>
<dbReference type="SUPFAM" id="SSF56796">
    <property type="entry name" value="Dehydroquinate synthase-like"/>
    <property type="match status" value="1"/>
</dbReference>
<dbReference type="PIRSF" id="PIRSF000112">
    <property type="entry name" value="Glycerol_dehydrogenase"/>
    <property type="match status" value="1"/>
</dbReference>
<feature type="binding site" evidence="8">
    <location>
        <position position="301"/>
    </location>
    <ligand>
        <name>glycerol</name>
        <dbReference type="ChEBI" id="CHEBI:17754"/>
    </ligand>
</feature>
<evidence type="ECO:0000256" key="8">
    <source>
        <dbReference type="PIRSR" id="PIRSR000112-1"/>
    </source>
</evidence>
<evidence type="ECO:0000259" key="10">
    <source>
        <dbReference type="Pfam" id="PF00465"/>
    </source>
</evidence>
<keyword evidence="2 11" id="KW-0560">Oxidoreductase</keyword>
<keyword evidence="8" id="KW-0862">Zinc</keyword>
<dbReference type="AlphaFoldDB" id="A0A6N2V9C2"/>
<dbReference type="GO" id="GO:0008888">
    <property type="term" value="F:glycerol dehydrogenase (NAD+) activity"/>
    <property type="evidence" value="ECO:0007669"/>
    <property type="project" value="UniProtKB-EC"/>
</dbReference>
<protein>
    <recommendedName>
        <fullName evidence="6">Glycerol dehydrogenase</fullName>
        <ecNumber evidence="5">1.1.1.6</ecNumber>
    </recommendedName>
</protein>
<dbReference type="PANTHER" id="PTHR43616">
    <property type="entry name" value="GLYCEROL DEHYDROGENASE"/>
    <property type="match status" value="1"/>
</dbReference>
<dbReference type="Pfam" id="PF00465">
    <property type="entry name" value="Fe-ADH"/>
    <property type="match status" value="1"/>
</dbReference>
<feature type="binding site" evidence="9">
    <location>
        <position position="158"/>
    </location>
    <ligand>
        <name>NAD(+)</name>
        <dbReference type="ChEBI" id="CHEBI:57540"/>
    </ligand>
</feature>
<organism evidence="11">
    <name type="scientific">Anaerostipes caccae</name>
    <dbReference type="NCBI Taxonomy" id="105841"/>
    <lineage>
        <taxon>Bacteria</taxon>
        <taxon>Bacillati</taxon>
        <taxon>Bacillota</taxon>
        <taxon>Clostridia</taxon>
        <taxon>Lachnospirales</taxon>
        <taxon>Lachnospiraceae</taxon>
        <taxon>Anaerostipes</taxon>
    </lineage>
</organism>
<reference evidence="11" key="1">
    <citation type="submission" date="2019-11" db="EMBL/GenBank/DDBJ databases">
        <authorList>
            <person name="Feng L."/>
        </authorList>
    </citation>
    <scope>NUCLEOTIDE SEQUENCE</scope>
    <source>
        <strain evidence="11">AcaccaeLFYP115</strain>
    </source>
</reference>
<dbReference type="Gene3D" id="1.20.1090.10">
    <property type="entry name" value="Dehydroquinate synthase-like - alpha domain"/>
    <property type="match status" value="1"/>
</dbReference>
<dbReference type="GO" id="GO:0005829">
    <property type="term" value="C:cytosol"/>
    <property type="evidence" value="ECO:0007669"/>
    <property type="project" value="TreeGrafter"/>
</dbReference>
<name>A0A6N2V9C2_9FIRM</name>
<evidence type="ECO:0000256" key="6">
    <source>
        <dbReference type="ARBA" id="ARBA00040132"/>
    </source>
</evidence>
<dbReference type="PANTHER" id="PTHR43616:SF5">
    <property type="entry name" value="GLYCEROL DEHYDROGENASE 1"/>
    <property type="match status" value="1"/>
</dbReference>
<keyword evidence="1 8" id="KW-0479">Metal-binding</keyword>
<keyword evidence="3 9" id="KW-0520">NAD</keyword>
<feature type="binding site" evidence="8">
    <location>
        <position position="197"/>
    </location>
    <ligand>
        <name>glycerol</name>
        <dbReference type="ChEBI" id="CHEBI:17754"/>
    </ligand>
</feature>
<comment type="catalytic activity">
    <reaction evidence="7">
        <text>glycerol + NAD(+) = dihydroxyacetone + NADH + H(+)</text>
        <dbReference type="Rhea" id="RHEA:13769"/>
        <dbReference type="ChEBI" id="CHEBI:15378"/>
        <dbReference type="ChEBI" id="CHEBI:16016"/>
        <dbReference type="ChEBI" id="CHEBI:17754"/>
        <dbReference type="ChEBI" id="CHEBI:57540"/>
        <dbReference type="ChEBI" id="CHEBI:57945"/>
        <dbReference type="EC" id="1.1.1.6"/>
    </reaction>
</comment>
<evidence type="ECO:0000256" key="2">
    <source>
        <dbReference type="ARBA" id="ARBA00023002"/>
    </source>
</evidence>
<comment type="pathway">
    <text evidence="4">Polyol metabolism; glycerol fermentation; glycerone phosphate from glycerol (oxidative route): step 1/2.</text>
</comment>
<comment type="cofactor">
    <cofactor evidence="8">
        <name>Zn(2+)</name>
        <dbReference type="ChEBI" id="CHEBI:29105"/>
    </cofactor>
    <text evidence="8">Binds 1 zinc ion per subunit.</text>
</comment>
<gene>
    <name evidence="11" type="primary">gldA</name>
    <name evidence="11" type="ORF">ACLFYP115_02380</name>
</gene>
<feature type="binding site" evidence="9">
    <location>
        <position position="152"/>
    </location>
    <ligand>
        <name>NAD(+)</name>
        <dbReference type="ChEBI" id="CHEBI:57540"/>
    </ligand>
</feature>
<dbReference type="EC" id="1.1.1.6" evidence="5"/>
<dbReference type="CDD" id="cd08171">
    <property type="entry name" value="GlyDH-like"/>
    <property type="match status" value="1"/>
</dbReference>
<dbReference type="InterPro" id="IPR001670">
    <property type="entry name" value="ADH_Fe/GldA"/>
</dbReference>
<evidence type="ECO:0000256" key="3">
    <source>
        <dbReference type="ARBA" id="ARBA00023027"/>
    </source>
</evidence>